<evidence type="ECO:0000313" key="2">
    <source>
        <dbReference type="EMBL" id="EJK77408.1"/>
    </source>
</evidence>
<evidence type="ECO:0000313" key="3">
    <source>
        <dbReference type="Proteomes" id="UP000266841"/>
    </source>
</evidence>
<accession>K0TF60</accession>
<reference evidence="2 3" key="1">
    <citation type="journal article" date="2012" name="Genome Biol.">
        <title>Genome and low-iron response of an oceanic diatom adapted to chronic iron limitation.</title>
        <authorList>
            <person name="Lommer M."/>
            <person name="Specht M."/>
            <person name="Roy A.S."/>
            <person name="Kraemer L."/>
            <person name="Andreson R."/>
            <person name="Gutowska M.A."/>
            <person name="Wolf J."/>
            <person name="Bergner S.V."/>
            <person name="Schilhabel M.B."/>
            <person name="Klostermeier U.C."/>
            <person name="Beiko R.G."/>
            <person name="Rosenstiel P."/>
            <person name="Hippler M."/>
            <person name="Laroche J."/>
        </authorList>
    </citation>
    <scope>NUCLEOTIDE SEQUENCE [LARGE SCALE GENOMIC DNA]</scope>
    <source>
        <strain evidence="2 3">CCMP1005</strain>
    </source>
</reference>
<feature type="compositionally biased region" description="Polar residues" evidence="1">
    <location>
        <begin position="55"/>
        <end position="70"/>
    </location>
</feature>
<dbReference type="Proteomes" id="UP000266841">
    <property type="component" value="Unassembled WGS sequence"/>
</dbReference>
<name>K0TF60_THAOC</name>
<proteinExistence type="predicted"/>
<evidence type="ECO:0000256" key="1">
    <source>
        <dbReference type="SAM" id="MobiDB-lite"/>
    </source>
</evidence>
<dbReference type="AlphaFoldDB" id="K0TF60"/>
<sequence length="70" mass="7587">QNRKNPSHADSRFKGRPHSSDGFLQQFGFGPMSLDFGLGSPVPHHNWGQKDGESPSAQLETSHGLLSSLS</sequence>
<gene>
    <name evidence="2" type="ORF">THAOC_00761</name>
</gene>
<comment type="caution">
    <text evidence="2">The sequence shown here is derived from an EMBL/GenBank/DDBJ whole genome shotgun (WGS) entry which is preliminary data.</text>
</comment>
<protein>
    <submittedName>
        <fullName evidence="2">Uncharacterized protein</fullName>
    </submittedName>
</protein>
<keyword evidence="3" id="KW-1185">Reference proteome</keyword>
<organism evidence="2 3">
    <name type="scientific">Thalassiosira oceanica</name>
    <name type="common">Marine diatom</name>
    <dbReference type="NCBI Taxonomy" id="159749"/>
    <lineage>
        <taxon>Eukaryota</taxon>
        <taxon>Sar</taxon>
        <taxon>Stramenopiles</taxon>
        <taxon>Ochrophyta</taxon>
        <taxon>Bacillariophyta</taxon>
        <taxon>Coscinodiscophyceae</taxon>
        <taxon>Thalassiosirophycidae</taxon>
        <taxon>Thalassiosirales</taxon>
        <taxon>Thalassiosiraceae</taxon>
        <taxon>Thalassiosira</taxon>
    </lineage>
</organism>
<dbReference type="EMBL" id="AGNL01000926">
    <property type="protein sequence ID" value="EJK77408.1"/>
    <property type="molecule type" value="Genomic_DNA"/>
</dbReference>
<feature type="region of interest" description="Disordered" evidence="1">
    <location>
        <begin position="1"/>
        <end position="70"/>
    </location>
</feature>
<feature type="non-terminal residue" evidence="2">
    <location>
        <position position="1"/>
    </location>
</feature>